<evidence type="ECO:0000256" key="1">
    <source>
        <dbReference type="SAM" id="Phobius"/>
    </source>
</evidence>
<evidence type="ECO:0000259" key="2">
    <source>
        <dbReference type="PROSITE" id="PS51781"/>
    </source>
</evidence>
<evidence type="ECO:0000313" key="3">
    <source>
        <dbReference type="EMBL" id="GGX63827.1"/>
    </source>
</evidence>
<dbReference type="PROSITE" id="PS51781">
    <property type="entry name" value="SH3B"/>
    <property type="match status" value="1"/>
</dbReference>
<keyword evidence="1" id="KW-0812">Transmembrane</keyword>
<comment type="caution">
    <text evidence="3">The sequence shown here is derived from an EMBL/GenBank/DDBJ whole genome shotgun (WGS) entry which is preliminary data.</text>
</comment>
<reference evidence="3" key="2">
    <citation type="submission" date="2020-09" db="EMBL/GenBank/DDBJ databases">
        <authorList>
            <person name="Sun Q."/>
            <person name="Kim S."/>
        </authorList>
    </citation>
    <scope>NUCLEOTIDE SEQUENCE</scope>
    <source>
        <strain evidence="3">KCTC 22169</strain>
    </source>
</reference>
<accession>A0A918KIE3</accession>
<sequence>MSKKKVDSLKNIREMLGAISDPLKEHRELMASIADPLKEHRELMASFSDPLKEHRELIESLADPLKEHRELMASFSDPLKEHRELIESLADPLKEHREMMASIADPLQEHRELMKSLADPLEEHREMLATIADPLKEHRELMASLADPLKEHRALMASLADPLEEFRASIAGIPNPLKELSTSITGIDSFELLRNVAFEIGGDLSFDAEGLISVASKRMAVSDLQDLSYQVIHDSSLEPSGTLEESLNNLINEIRSQKDPLTQKLLMWFVYPLIVAVIVSFINPVVNNYVESHLNEDKRSLSKKIEANARRSVADGSVLKDFRYVTADTLNVRSSATQKSKTIGLLYFGYAVIIVDRQKSWTLVEWNDPDSEVRISGWVFSRYLAKFN</sequence>
<dbReference type="AlphaFoldDB" id="A0A918KIE3"/>
<keyword evidence="4" id="KW-1185">Reference proteome</keyword>
<reference evidence="3" key="1">
    <citation type="journal article" date="2014" name="Int. J. Syst. Evol. Microbiol.">
        <title>Complete genome sequence of Corynebacterium casei LMG S-19264T (=DSM 44701T), isolated from a smear-ripened cheese.</title>
        <authorList>
            <consortium name="US DOE Joint Genome Institute (JGI-PGF)"/>
            <person name="Walter F."/>
            <person name="Albersmeier A."/>
            <person name="Kalinowski J."/>
            <person name="Ruckert C."/>
        </authorList>
    </citation>
    <scope>NUCLEOTIDE SEQUENCE</scope>
    <source>
        <strain evidence="3">KCTC 22169</strain>
    </source>
</reference>
<protein>
    <recommendedName>
        <fullName evidence="2">SH3b domain-containing protein</fullName>
    </recommendedName>
</protein>
<name>A0A918KIE3_9GAMM</name>
<feature type="transmembrane region" description="Helical" evidence="1">
    <location>
        <begin position="265"/>
        <end position="286"/>
    </location>
</feature>
<evidence type="ECO:0000313" key="4">
    <source>
        <dbReference type="Proteomes" id="UP000626148"/>
    </source>
</evidence>
<gene>
    <name evidence="3" type="ORF">GCM10007392_34330</name>
</gene>
<dbReference type="SUPFAM" id="SSF58104">
    <property type="entry name" value="Methyl-accepting chemotaxis protein (MCP) signaling domain"/>
    <property type="match status" value="1"/>
</dbReference>
<keyword evidence="1" id="KW-1133">Transmembrane helix</keyword>
<organism evidence="3 4">
    <name type="scientific">Saccharospirillum salsuginis</name>
    <dbReference type="NCBI Taxonomy" id="418750"/>
    <lineage>
        <taxon>Bacteria</taxon>
        <taxon>Pseudomonadati</taxon>
        <taxon>Pseudomonadota</taxon>
        <taxon>Gammaproteobacteria</taxon>
        <taxon>Oceanospirillales</taxon>
        <taxon>Saccharospirillaceae</taxon>
        <taxon>Saccharospirillum</taxon>
    </lineage>
</organism>
<dbReference type="Pfam" id="PF08239">
    <property type="entry name" value="SH3_3"/>
    <property type="match status" value="1"/>
</dbReference>
<dbReference type="EMBL" id="BMXR01000009">
    <property type="protein sequence ID" value="GGX63827.1"/>
    <property type="molecule type" value="Genomic_DNA"/>
</dbReference>
<proteinExistence type="predicted"/>
<dbReference type="Gene3D" id="2.30.30.40">
    <property type="entry name" value="SH3 Domains"/>
    <property type="match status" value="1"/>
</dbReference>
<dbReference type="RefSeq" id="WP_189610972.1">
    <property type="nucleotide sequence ID" value="NZ_BMXR01000009.1"/>
</dbReference>
<dbReference type="Proteomes" id="UP000626148">
    <property type="component" value="Unassembled WGS sequence"/>
</dbReference>
<feature type="domain" description="SH3b" evidence="2">
    <location>
        <begin position="320"/>
        <end position="388"/>
    </location>
</feature>
<keyword evidence="1" id="KW-0472">Membrane</keyword>
<dbReference type="InterPro" id="IPR003646">
    <property type="entry name" value="SH3-like_bac-type"/>
</dbReference>